<feature type="domain" description="Glycosyltransferase 2-like" evidence="2">
    <location>
        <begin position="6"/>
        <end position="171"/>
    </location>
</feature>
<evidence type="ECO:0000256" key="1">
    <source>
        <dbReference type="SAM" id="Phobius"/>
    </source>
</evidence>
<evidence type="ECO:0000313" key="4">
    <source>
        <dbReference type="Proteomes" id="UP000501780"/>
    </source>
</evidence>
<proteinExistence type="predicted"/>
<dbReference type="SUPFAM" id="SSF53448">
    <property type="entry name" value="Nucleotide-diphospho-sugar transferases"/>
    <property type="match status" value="1"/>
</dbReference>
<dbReference type="PANTHER" id="PTHR22916">
    <property type="entry name" value="GLYCOSYLTRANSFERASE"/>
    <property type="match status" value="1"/>
</dbReference>
<evidence type="ECO:0000259" key="2">
    <source>
        <dbReference type="Pfam" id="PF00535"/>
    </source>
</evidence>
<keyword evidence="1" id="KW-0812">Transmembrane</keyword>
<dbReference type="PANTHER" id="PTHR22916:SF3">
    <property type="entry name" value="UDP-GLCNAC:BETAGAL BETA-1,3-N-ACETYLGLUCOSAMINYLTRANSFERASE-LIKE PROTEIN 1"/>
    <property type="match status" value="1"/>
</dbReference>
<dbReference type="GO" id="GO:0016758">
    <property type="term" value="F:hexosyltransferase activity"/>
    <property type="evidence" value="ECO:0007669"/>
    <property type="project" value="UniProtKB-ARBA"/>
</dbReference>
<protein>
    <submittedName>
        <fullName evidence="3">Glycosyltransferase</fullName>
    </submittedName>
</protein>
<dbReference type="Proteomes" id="UP000501780">
    <property type="component" value="Chromosome"/>
</dbReference>
<gene>
    <name evidence="3" type="ORF">BacF7301_13755</name>
</gene>
<keyword evidence="1" id="KW-1133">Transmembrane helix</keyword>
<feature type="transmembrane region" description="Helical" evidence="1">
    <location>
        <begin position="305"/>
        <end position="329"/>
    </location>
</feature>
<accession>A0A6H0KP35</accession>
<dbReference type="Gene3D" id="3.90.550.10">
    <property type="entry name" value="Spore Coat Polysaccharide Biosynthesis Protein SpsA, Chain A"/>
    <property type="match status" value="1"/>
</dbReference>
<dbReference type="Pfam" id="PF00535">
    <property type="entry name" value="Glycos_transf_2"/>
    <property type="match status" value="1"/>
</dbReference>
<evidence type="ECO:0000313" key="3">
    <source>
        <dbReference type="EMBL" id="QIU95142.1"/>
    </source>
</evidence>
<dbReference type="RefSeq" id="WP_167963666.1">
    <property type="nucleotide sequence ID" value="NZ_CP050831.1"/>
</dbReference>
<keyword evidence="3" id="KW-0808">Transferase</keyword>
<reference evidence="3 4" key="1">
    <citation type="submission" date="2020-03" db="EMBL/GenBank/DDBJ databases">
        <title>Genomic analysis of Bacteroides faecium CBA7301.</title>
        <authorList>
            <person name="Kim J."/>
            <person name="Roh S.W."/>
        </authorList>
    </citation>
    <scope>NUCLEOTIDE SEQUENCE [LARGE SCALE GENOMIC DNA]</scope>
    <source>
        <strain evidence="3 4">CBA7301</strain>
    </source>
</reference>
<keyword evidence="4" id="KW-1185">Reference proteome</keyword>
<dbReference type="AlphaFoldDB" id="A0A6H0KP35"/>
<keyword evidence="1" id="KW-0472">Membrane</keyword>
<dbReference type="CDD" id="cd00761">
    <property type="entry name" value="Glyco_tranf_GTA_type"/>
    <property type="match status" value="1"/>
</dbReference>
<sequence length="334" mass="39142">MTPIVSIIIPVYNAAPYLYACLDSVRMQSCKNIEVIVINDCSTDNSRYLIEQYIKEYNDVSIKLLDFPVNQGQSAARNCGLKNAIGKYVYLLDSDDDIVVNCINDLVYIAESDNLSLVLGENYIVSNGEKKIVRVDVEKDRLYGKEILDTFTQRKWYNQPWNKLVRRDIIENNDLYFAEGHILEDELWSFQLATRINSMGILKEPTYNYYVRQGSTLNSVLKEKKRWDEFLCINALLRTYIIDNNLSENDGVSRYFLTNLLVNIDGFRICGSLSYNIFKNIIDVNYVDVYQLYVRGYLSKKECFAYLYFNLPKVIGYRFYSFLCILWRLKKKRK</sequence>
<dbReference type="KEGG" id="bfc:BacF7301_13755"/>
<dbReference type="InterPro" id="IPR001173">
    <property type="entry name" value="Glyco_trans_2-like"/>
</dbReference>
<dbReference type="InterPro" id="IPR029044">
    <property type="entry name" value="Nucleotide-diphossugar_trans"/>
</dbReference>
<organism evidence="3 4">
    <name type="scientific">Bacteroides faecium</name>
    <dbReference type="NCBI Taxonomy" id="2715212"/>
    <lineage>
        <taxon>Bacteria</taxon>
        <taxon>Pseudomonadati</taxon>
        <taxon>Bacteroidota</taxon>
        <taxon>Bacteroidia</taxon>
        <taxon>Bacteroidales</taxon>
        <taxon>Bacteroidaceae</taxon>
        <taxon>Bacteroides</taxon>
    </lineage>
</organism>
<name>A0A6H0KP35_9BACE</name>
<dbReference type="EMBL" id="CP050831">
    <property type="protein sequence ID" value="QIU95142.1"/>
    <property type="molecule type" value="Genomic_DNA"/>
</dbReference>